<sequence>MVDRPADRPDAAPASPPPPPGPSMVGRTVRWFALALAPSALALGELVALRRLDLVDALLAWAAIATATVAIGLAPLLDLARLLRFVHALSLGGQPTLPEMRTGGGIATAAFAISQIRREMRRALAAAESAAQVHEDVFDALPDAVVMLAADHRVLRANLAARGLFGRNLVGRDVSSLVRHPPILAALDAIEDGQGREIEFALPIPVERRFIVAIRPLLGEIAGDAAILISFHDITTIRRMEQMRADFVANASHELRTPLSSLIGFIDTLRGPARDDAEARDRFLGIMAEQAARMARLIEDLLSLSRIELNEHTQPAGSVDVRRVVASVVELLEPKARARGVAIAVSAPEALPEVRGDADELAQVIQNLVDNAVKYTLPDTEVTVSLAPLDRGPVNMPREAGGAVVAVAVRDHGEGIPQEHLPRLTERFYRVDSARSRKMGGTGLGLAIVKHVTSRHRGVLTIDSTVGLGSVFTVYLPVAEPLPATQPQRLSRRG</sequence>
<dbReference type="Gene3D" id="1.10.287.130">
    <property type="match status" value="1"/>
</dbReference>
<gene>
    <name evidence="15" type="ORF">KL86APRO_12428</name>
</gene>
<evidence type="ECO:0000256" key="9">
    <source>
        <dbReference type="ARBA" id="ARBA00022840"/>
    </source>
</evidence>
<keyword evidence="4" id="KW-1003">Cell membrane</keyword>
<feature type="region of interest" description="Disordered" evidence="12">
    <location>
        <begin position="1"/>
        <end position="22"/>
    </location>
</feature>
<dbReference type="InterPro" id="IPR036890">
    <property type="entry name" value="HATPase_C_sf"/>
</dbReference>
<dbReference type="InterPro" id="IPR036097">
    <property type="entry name" value="HisK_dim/P_sf"/>
</dbReference>
<dbReference type="FunFam" id="3.30.565.10:FF:000006">
    <property type="entry name" value="Sensor histidine kinase WalK"/>
    <property type="match status" value="1"/>
</dbReference>
<feature type="domain" description="Histidine kinase" evidence="14">
    <location>
        <begin position="250"/>
        <end position="480"/>
    </location>
</feature>
<dbReference type="GO" id="GO:0005524">
    <property type="term" value="F:ATP binding"/>
    <property type="evidence" value="ECO:0007669"/>
    <property type="project" value="UniProtKB-KW"/>
</dbReference>
<dbReference type="InterPro" id="IPR000014">
    <property type="entry name" value="PAS"/>
</dbReference>
<evidence type="ECO:0000256" key="13">
    <source>
        <dbReference type="SAM" id="Phobius"/>
    </source>
</evidence>
<keyword evidence="13" id="KW-0812">Transmembrane</keyword>
<comment type="subcellular location">
    <subcellularLocation>
        <location evidence="2">Cell membrane</location>
    </subcellularLocation>
</comment>
<evidence type="ECO:0000256" key="10">
    <source>
        <dbReference type="ARBA" id="ARBA00023012"/>
    </source>
</evidence>
<dbReference type="InterPro" id="IPR004358">
    <property type="entry name" value="Sig_transdc_His_kin-like_C"/>
</dbReference>
<keyword evidence="11 13" id="KW-0472">Membrane</keyword>
<dbReference type="SUPFAM" id="SSF55785">
    <property type="entry name" value="PYP-like sensor domain (PAS domain)"/>
    <property type="match status" value="1"/>
</dbReference>
<evidence type="ECO:0000313" key="15">
    <source>
        <dbReference type="EMBL" id="SBW08642.1"/>
    </source>
</evidence>
<evidence type="ECO:0000256" key="6">
    <source>
        <dbReference type="ARBA" id="ARBA00022679"/>
    </source>
</evidence>
<dbReference type="PROSITE" id="PS50109">
    <property type="entry name" value="HIS_KIN"/>
    <property type="match status" value="1"/>
</dbReference>
<evidence type="ECO:0000256" key="7">
    <source>
        <dbReference type="ARBA" id="ARBA00022741"/>
    </source>
</evidence>
<feature type="transmembrane region" description="Helical" evidence="13">
    <location>
        <begin position="58"/>
        <end position="77"/>
    </location>
</feature>
<dbReference type="EC" id="2.7.13.3" evidence="3"/>
<dbReference type="SUPFAM" id="SSF55874">
    <property type="entry name" value="ATPase domain of HSP90 chaperone/DNA topoisomerase II/histidine kinase"/>
    <property type="match status" value="1"/>
</dbReference>
<reference evidence="15" key="1">
    <citation type="submission" date="2016-04" db="EMBL/GenBank/DDBJ databases">
        <authorList>
            <person name="Evans L.H."/>
            <person name="Alamgir A."/>
            <person name="Owens N."/>
            <person name="Weber N.D."/>
            <person name="Virtaneva K."/>
            <person name="Barbian K."/>
            <person name="Babar A."/>
            <person name="Rosenke K."/>
        </authorList>
    </citation>
    <scope>NUCLEOTIDE SEQUENCE</scope>
    <source>
        <strain evidence="15">86</strain>
    </source>
</reference>
<comment type="catalytic activity">
    <reaction evidence="1">
        <text>ATP + protein L-histidine = ADP + protein N-phospho-L-histidine.</text>
        <dbReference type="EC" id="2.7.13.3"/>
    </reaction>
</comment>
<dbReference type="GO" id="GO:0005886">
    <property type="term" value="C:plasma membrane"/>
    <property type="evidence" value="ECO:0007669"/>
    <property type="project" value="UniProtKB-SubCell"/>
</dbReference>
<dbReference type="Pfam" id="PF00512">
    <property type="entry name" value="HisKA"/>
    <property type="match status" value="1"/>
</dbReference>
<keyword evidence="13" id="KW-1133">Transmembrane helix</keyword>
<keyword evidence="5" id="KW-0597">Phosphoprotein</keyword>
<evidence type="ECO:0000256" key="3">
    <source>
        <dbReference type="ARBA" id="ARBA00012438"/>
    </source>
</evidence>
<feature type="compositionally biased region" description="Basic and acidic residues" evidence="12">
    <location>
        <begin position="1"/>
        <end position="10"/>
    </location>
</feature>
<dbReference type="GO" id="GO:0004721">
    <property type="term" value="F:phosphoprotein phosphatase activity"/>
    <property type="evidence" value="ECO:0007669"/>
    <property type="project" value="TreeGrafter"/>
</dbReference>
<dbReference type="CDD" id="cd00130">
    <property type="entry name" value="PAS"/>
    <property type="match status" value="1"/>
</dbReference>
<dbReference type="Pfam" id="PF02518">
    <property type="entry name" value="HATPase_c"/>
    <property type="match status" value="1"/>
</dbReference>
<keyword evidence="7" id="KW-0547">Nucleotide-binding</keyword>
<dbReference type="AlphaFoldDB" id="A0A212KAE9"/>
<dbReference type="EMBL" id="FLUO01000001">
    <property type="protein sequence ID" value="SBW08642.1"/>
    <property type="molecule type" value="Genomic_DNA"/>
</dbReference>
<dbReference type="PANTHER" id="PTHR45453">
    <property type="entry name" value="PHOSPHATE REGULON SENSOR PROTEIN PHOR"/>
    <property type="match status" value="1"/>
</dbReference>
<dbReference type="Gene3D" id="3.30.450.20">
    <property type="entry name" value="PAS domain"/>
    <property type="match status" value="1"/>
</dbReference>
<dbReference type="SUPFAM" id="SSF47384">
    <property type="entry name" value="Homodimeric domain of signal transducing histidine kinase"/>
    <property type="match status" value="1"/>
</dbReference>
<keyword evidence="6 15" id="KW-0808">Transferase</keyword>
<keyword evidence="9" id="KW-0067">ATP-binding</keyword>
<dbReference type="InterPro" id="IPR035965">
    <property type="entry name" value="PAS-like_dom_sf"/>
</dbReference>
<evidence type="ECO:0000256" key="4">
    <source>
        <dbReference type="ARBA" id="ARBA00022475"/>
    </source>
</evidence>
<dbReference type="Gene3D" id="3.30.565.10">
    <property type="entry name" value="Histidine kinase-like ATPase, C-terminal domain"/>
    <property type="match status" value="1"/>
</dbReference>
<dbReference type="InterPro" id="IPR050351">
    <property type="entry name" value="BphY/WalK/GraS-like"/>
</dbReference>
<keyword evidence="10" id="KW-0902">Two-component regulatory system</keyword>
<evidence type="ECO:0000256" key="5">
    <source>
        <dbReference type="ARBA" id="ARBA00022553"/>
    </source>
</evidence>
<dbReference type="InterPro" id="IPR003661">
    <property type="entry name" value="HisK_dim/P_dom"/>
</dbReference>
<dbReference type="FunFam" id="1.10.287.130:FF:000008">
    <property type="entry name" value="Two-component sensor histidine kinase"/>
    <property type="match status" value="1"/>
</dbReference>
<keyword evidence="8 15" id="KW-0418">Kinase</keyword>
<evidence type="ECO:0000256" key="8">
    <source>
        <dbReference type="ARBA" id="ARBA00022777"/>
    </source>
</evidence>
<evidence type="ECO:0000256" key="2">
    <source>
        <dbReference type="ARBA" id="ARBA00004236"/>
    </source>
</evidence>
<proteinExistence type="predicted"/>
<feature type="transmembrane region" description="Helical" evidence="13">
    <location>
        <begin position="29"/>
        <end position="49"/>
    </location>
</feature>
<dbReference type="SMART" id="SM00387">
    <property type="entry name" value="HATPase_c"/>
    <property type="match status" value="1"/>
</dbReference>
<evidence type="ECO:0000259" key="14">
    <source>
        <dbReference type="PROSITE" id="PS50109"/>
    </source>
</evidence>
<dbReference type="PANTHER" id="PTHR45453:SF1">
    <property type="entry name" value="PHOSPHATE REGULON SENSOR PROTEIN PHOR"/>
    <property type="match status" value="1"/>
</dbReference>
<name>A0A212KAE9_9PROT</name>
<dbReference type="GO" id="GO:0000155">
    <property type="term" value="F:phosphorelay sensor kinase activity"/>
    <property type="evidence" value="ECO:0007669"/>
    <property type="project" value="InterPro"/>
</dbReference>
<dbReference type="SMART" id="SM00091">
    <property type="entry name" value="PAS"/>
    <property type="match status" value="1"/>
</dbReference>
<dbReference type="PRINTS" id="PR00344">
    <property type="entry name" value="BCTRLSENSOR"/>
</dbReference>
<organism evidence="15">
    <name type="scientific">uncultured Alphaproteobacteria bacterium</name>
    <dbReference type="NCBI Taxonomy" id="91750"/>
    <lineage>
        <taxon>Bacteria</taxon>
        <taxon>Pseudomonadati</taxon>
        <taxon>Pseudomonadota</taxon>
        <taxon>Alphaproteobacteria</taxon>
        <taxon>environmental samples</taxon>
    </lineage>
</organism>
<dbReference type="Pfam" id="PF13188">
    <property type="entry name" value="PAS_8"/>
    <property type="match status" value="1"/>
</dbReference>
<evidence type="ECO:0000256" key="11">
    <source>
        <dbReference type="ARBA" id="ARBA00023136"/>
    </source>
</evidence>
<protein>
    <recommendedName>
        <fullName evidence="3">histidine kinase</fullName>
        <ecNumber evidence="3">2.7.13.3</ecNumber>
    </recommendedName>
</protein>
<dbReference type="GO" id="GO:0016036">
    <property type="term" value="P:cellular response to phosphate starvation"/>
    <property type="evidence" value="ECO:0007669"/>
    <property type="project" value="TreeGrafter"/>
</dbReference>
<dbReference type="SMART" id="SM00388">
    <property type="entry name" value="HisKA"/>
    <property type="match status" value="1"/>
</dbReference>
<dbReference type="InterPro" id="IPR005467">
    <property type="entry name" value="His_kinase_dom"/>
</dbReference>
<dbReference type="InterPro" id="IPR003594">
    <property type="entry name" value="HATPase_dom"/>
</dbReference>
<accession>A0A212KAE9</accession>
<evidence type="ECO:0000256" key="1">
    <source>
        <dbReference type="ARBA" id="ARBA00000085"/>
    </source>
</evidence>
<evidence type="ECO:0000256" key="12">
    <source>
        <dbReference type="SAM" id="MobiDB-lite"/>
    </source>
</evidence>
<dbReference type="CDD" id="cd00082">
    <property type="entry name" value="HisKA"/>
    <property type="match status" value="1"/>
</dbReference>